<comment type="caution">
    <text evidence="1">The sequence shown here is derived from an EMBL/GenBank/DDBJ whole genome shotgun (WGS) entry which is preliminary data.</text>
</comment>
<gene>
    <name evidence="1" type="ORF">AM231_25100</name>
</gene>
<dbReference type="AlphaFoldDB" id="A0A0M1N1B9"/>
<keyword evidence="2" id="KW-1185">Reference proteome</keyword>
<evidence type="ECO:0000313" key="2">
    <source>
        <dbReference type="Proteomes" id="UP000036932"/>
    </source>
</evidence>
<name>A0A0M1N1B9_9BACL</name>
<sequence length="211" mass="24158">MNALEHLPEPESLKKLMIVQAALNAILCETEWLRYHSFVQEWDEGVCMAKIDNGAGDHLIMLFSVEGSIIKGFDHESQLSPYAQDEHRVWPGIYDNVPSELLSPLEHEGIEKEDVTFCIWRKNSDSSWQKGKVKMPKGADDGSAFLIGAIYRTPEEFVQFAKDYYELAMPVEVVEKVYEGVPITIEMIQMLNPDCAVEEVYRELESMRLIK</sequence>
<dbReference type="Proteomes" id="UP000036932">
    <property type="component" value="Unassembled WGS sequence"/>
</dbReference>
<reference evidence="2" key="1">
    <citation type="submission" date="2015-08" db="EMBL/GenBank/DDBJ databases">
        <title>Genome sequencing project for genomic taxonomy and phylogenomics of Bacillus-like bacteria.</title>
        <authorList>
            <person name="Liu B."/>
            <person name="Wang J."/>
            <person name="Zhu Y."/>
            <person name="Liu G."/>
            <person name="Chen Q."/>
            <person name="Chen Z."/>
            <person name="Lan J."/>
            <person name="Che J."/>
            <person name="Ge C."/>
            <person name="Shi H."/>
            <person name="Pan Z."/>
            <person name="Liu X."/>
        </authorList>
    </citation>
    <scope>NUCLEOTIDE SEQUENCE [LARGE SCALE GENOMIC DNA]</scope>
    <source>
        <strain evidence="2">FJAT-22460</strain>
    </source>
</reference>
<dbReference type="EMBL" id="LIUT01000008">
    <property type="protein sequence ID" value="KOR75943.1"/>
    <property type="molecule type" value="Genomic_DNA"/>
</dbReference>
<dbReference type="RefSeq" id="WP_054405113.1">
    <property type="nucleotide sequence ID" value="NZ_LIUT01000008.1"/>
</dbReference>
<accession>A0A0M1N1B9</accession>
<proteinExistence type="predicted"/>
<dbReference type="PATRIC" id="fig|1705565.3.peg.1199"/>
<evidence type="ECO:0000313" key="1">
    <source>
        <dbReference type="EMBL" id="KOR75943.1"/>
    </source>
</evidence>
<organism evidence="1 2">
    <name type="scientific">Paenibacillus solani</name>
    <dbReference type="NCBI Taxonomy" id="1705565"/>
    <lineage>
        <taxon>Bacteria</taxon>
        <taxon>Bacillati</taxon>
        <taxon>Bacillota</taxon>
        <taxon>Bacilli</taxon>
        <taxon>Bacillales</taxon>
        <taxon>Paenibacillaceae</taxon>
        <taxon>Paenibacillus</taxon>
    </lineage>
</organism>
<protein>
    <submittedName>
        <fullName evidence="1">Uncharacterized protein</fullName>
    </submittedName>
</protein>
<dbReference type="OrthoDB" id="361945at2"/>